<feature type="region of interest" description="Disordered" evidence="1">
    <location>
        <begin position="1"/>
        <end position="29"/>
    </location>
</feature>
<accession>A0A9P7BCZ9</accession>
<feature type="compositionally biased region" description="Polar residues" evidence="1">
    <location>
        <begin position="64"/>
        <end position="73"/>
    </location>
</feature>
<dbReference type="Proteomes" id="UP000750334">
    <property type="component" value="Unassembled WGS sequence"/>
</dbReference>
<evidence type="ECO:0000313" key="2">
    <source>
        <dbReference type="EMBL" id="KAG0671898.1"/>
    </source>
</evidence>
<evidence type="ECO:0000313" key="3">
    <source>
        <dbReference type="Proteomes" id="UP000750334"/>
    </source>
</evidence>
<feature type="region of interest" description="Disordered" evidence="1">
    <location>
        <begin position="51"/>
        <end position="73"/>
    </location>
</feature>
<evidence type="ECO:0000256" key="1">
    <source>
        <dbReference type="SAM" id="MobiDB-lite"/>
    </source>
</evidence>
<comment type="caution">
    <text evidence="2">The sequence shown here is derived from an EMBL/GenBank/DDBJ whole genome shotgun (WGS) entry which is preliminary data.</text>
</comment>
<dbReference type="OrthoDB" id="4066282at2759"/>
<dbReference type="AlphaFoldDB" id="A0A9P7BCZ9"/>
<reference evidence="2 3" key="1">
    <citation type="submission" date="2020-11" db="EMBL/GenBank/DDBJ databases">
        <title>Kefir isolates.</title>
        <authorList>
            <person name="Marcisauskas S."/>
            <person name="Kim Y."/>
            <person name="Blasche S."/>
        </authorList>
    </citation>
    <scope>NUCLEOTIDE SEQUENCE [LARGE SCALE GENOMIC DNA]</scope>
    <source>
        <strain evidence="2 3">OG2</strain>
    </source>
</reference>
<feature type="compositionally biased region" description="Basic and acidic residues" evidence="1">
    <location>
        <begin position="51"/>
        <end position="60"/>
    </location>
</feature>
<feature type="compositionally biased region" description="Polar residues" evidence="1">
    <location>
        <begin position="11"/>
        <end position="28"/>
    </location>
</feature>
<organism evidence="2 3">
    <name type="scientific">Maudiozyma exigua</name>
    <name type="common">Yeast</name>
    <name type="synonym">Kazachstania exigua</name>
    <dbReference type="NCBI Taxonomy" id="34358"/>
    <lineage>
        <taxon>Eukaryota</taxon>
        <taxon>Fungi</taxon>
        <taxon>Dikarya</taxon>
        <taxon>Ascomycota</taxon>
        <taxon>Saccharomycotina</taxon>
        <taxon>Saccharomycetes</taxon>
        <taxon>Saccharomycetales</taxon>
        <taxon>Saccharomycetaceae</taxon>
        <taxon>Maudiozyma</taxon>
    </lineage>
</organism>
<keyword evidence="3" id="KW-1185">Reference proteome</keyword>
<feature type="compositionally biased region" description="Polar residues" evidence="1">
    <location>
        <begin position="123"/>
        <end position="135"/>
    </location>
</feature>
<sequence length="449" mass="51248">MSIYQKRTEGNQDNQDSSTHTTNRTNSLDPHLSIYELLERSNNLIVHSEENSTMEHHNQENSEDNTTFEQSSSLQNVSINPFNSLIKEVPLTLKDVTHNKKEEKLPESWLNIQRNDITNSLHVETSNSQTNTAGILSSSDTSEEELDTQNSPSPQKMPIVRQNKDNMTNKNMIQCVNDNYHRDLNVNPHFVTGNISKTTLTSIGFKQINEEDSVTLTKSISSSGSYVMPKLSISRKNGQQLSEREENKSFRILVLGRIGLQFYRSIPQKYQYLLSLPRTYDSNEYCNYNGIIIVIEEISELMSILNRISKKVMDSLPVAAVTPESDNLLQIKNVISSYVKRKLISTMYTPIVMTNTIEVTNLFQILCQLEQDFINQQKIMLKEQKLSNSSLYAYISHSSSDASDSSDSLSFSTSNKRLKKMQYQNGNQINEYILSHQESNAPFAKKKKK</sequence>
<feature type="compositionally biased region" description="Basic and acidic residues" evidence="1">
    <location>
        <begin position="1"/>
        <end position="10"/>
    </location>
</feature>
<protein>
    <submittedName>
        <fullName evidence="2">Mitophagy protein atg32</fullName>
    </submittedName>
</protein>
<dbReference type="EMBL" id="PUHR01000007">
    <property type="protein sequence ID" value="KAG0671898.1"/>
    <property type="molecule type" value="Genomic_DNA"/>
</dbReference>
<gene>
    <name evidence="2" type="primary">ATG32</name>
    <name evidence="2" type="ORF">C6P45_004773</name>
</gene>
<proteinExistence type="predicted"/>
<name>A0A9P7BCZ9_MAUEX</name>
<feature type="region of interest" description="Disordered" evidence="1">
    <location>
        <begin position="123"/>
        <end position="159"/>
    </location>
</feature>